<evidence type="ECO:0000313" key="6">
    <source>
        <dbReference type="Proteomes" id="UP001630127"/>
    </source>
</evidence>
<dbReference type="InterPro" id="IPR008978">
    <property type="entry name" value="HSP20-like_chaperone"/>
</dbReference>
<dbReference type="Pfam" id="PF00011">
    <property type="entry name" value="HSP20"/>
    <property type="match status" value="1"/>
</dbReference>
<feature type="domain" description="SHSP" evidence="4">
    <location>
        <begin position="22"/>
        <end position="131"/>
    </location>
</feature>
<evidence type="ECO:0000256" key="1">
    <source>
        <dbReference type="ARBA" id="ARBA00023016"/>
    </source>
</evidence>
<dbReference type="InterPro" id="IPR031107">
    <property type="entry name" value="Small_HSP"/>
</dbReference>
<keyword evidence="6" id="KW-1185">Reference proteome</keyword>
<organism evidence="5 6">
    <name type="scientific">Cinchona calisaya</name>
    <dbReference type="NCBI Taxonomy" id="153742"/>
    <lineage>
        <taxon>Eukaryota</taxon>
        <taxon>Viridiplantae</taxon>
        <taxon>Streptophyta</taxon>
        <taxon>Embryophyta</taxon>
        <taxon>Tracheophyta</taxon>
        <taxon>Spermatophyta</taxon>
        <taxon>Magnoliopsida</taxon>
        <taxon>eudicotyledons</taxon>
        <taxon>Gunneridae</taxon>
        <taxon>Pentapetalae</taxon>
        <taxon>asterids</taxon>
        <taxon>lamiids</taxon>
        <taxon>Gentianales</taxon>
        <taxon>Rubiaceae</taxon>
        <taxon>Cinchonoideae</taxon>
        <taxon>Cinchoneae</taxon>
        <taxon>Cinchona</taxon>
    </lineage>
</organism>
<accession>A0ABD2ZKU5</accession>
<sequence>MEYSTFHPSSWNSYFTSPLLFPNYNFIPENYVHWTETPESHIYSADLPGVKKEEIRVEVEDSRYLIIRTEAVSNESSTEPAKNFIRKFRLPERVDINGISAGYEDGVLTVKVPRSFVRRGFFIEPADMPEIMHVLARAA</sequence>
<evidence type="ECO:0000259" key="4">
    <source>
        <dbReference type="PROSITE" id="PS01031"/>
    </source>
</evidence>
<name>A0ABD2ZKU5_9GENT</name>
<dbReference type="PROSITE" id="PS01031">
    <property type="entry name" value="SHSP"/>
    <property type="match status" value="1"/>
</dbReference>
<dbReference type="SUPFAM" id="SSF49764">
    <property type="entry name" value="HSP20-like chaperones"/>
    <property type="match status" value="1"/>
</dbReference>
<gene>
    <name evidence="5" type="ORF">ACH5RR_017625</name>
</gene>
<protein>
    <recommendedName>
        <fullName evidence="4">SHSP domain-containing protein</fullName>
    </recommendedName>
</protein>
<comment type="caution">
    <text evidence="5">The sequence shown here is derived from an EMBL/GenBank/DDBJ whole genome shotgun (WGS) entry which is preliminary data.</text>
</comment>
<keyword evidence="1" id="KW-0346">Stress response</keyword>
<comment type="similarity">
    <text evidence="2 3">Belongs to the small heat shock protein (HSP20) family.</text>
</comment>
<evidence type="ECO:0000256" key="2">
    <source>
        <dbReference type="PROSITE-ProRule" id="PRU00285"/>
    </source>
</evidence>
<evidence type="ECO:0000313" key="5">
    <source>
        <dbReference type="EMBL" id="KAL3519476.1"/>
    </source>
</evidence>
<dbReference type="PANTHER" id="PTHR11527">
    <property type="entry name" value="HEAT-SHOCK PROTEIN 20 FAMILY MEMBER"/>
    <property type="match status" value="1"/>
</dbReference>
<proteinExistence type="inferred from homology"/>
<dbReference type="InterPro" id="IPR002068">
    <property type="entry name" value="A-crystallin/Hsp20_dom"/>
</dbReference>
<dbReference type="Gene3D" id="2.60.40.790">
    <property type="match status" value="1"/>
</dbReference>
<dbReference type="EMBL" id="JBJUIK010000008">
    <property type="protein sequence ID" value="KAL3519476.1"/>
    <property type="molecule type" value="Genomic_DNA"/>
</dbReference>
<evidence type="ECO:0000256" key="3">
    <source>
        <dbReference type="RuleBase" id="RU003616"/>
    </source>
</evidence>
<dbReference type="Proteomes" id="UP001630127">
    <property type="component" value="Unassembled WGS sequence"/>
</dbReference>
<dbReference type="AlphaFoldDB" id="A0ABD2ZKU5"/>
<reference evidence="5 6" key="1">
    <citation type="submission" date="2024-11" db="EMBL/GenBank/DDBJ databases">
        <title>A near-complete genome assembly of Cinchona calisaya.</title>
        <authorList>
            <person name="Lian D.C."/>
            <person name="Zhao X.W."/>
            <person name="Wei L."/>
        </authorList>
    </citation>
    <scope>NUCLEOTIDE SEQUENCE [LARGE SCALE GENOMIC DNA]</scope>
    <source>
        <tissue evidence="5">Nenye</tissue>
    </source>
</reference>